<evidence type="ECO:0000256" key="4">
    <source>
        <dbReference type="ARBA" id="ARBA00022741"/>
    </source>
</evidence>
<dbReference type="NCBIfam" id="NF011454">
    <property type="entry name" value="PRK14873.1-4"/>
    <property type="match status" value="1"/>
</dbReference>
<dbReference type="GO" id="GO:1990077">
    <property type="term" value="C:primosome complex"/>
    <property type="evidence" value="ECO:0007669"/>
    <property type="project" value="UniProtKB-UniRule"/>
</dbReference>
<evidence type="ECO:0000256" key="6">
    <source>
        <dbReference type="ARBA" id="ARBA00022840"/>
    </source>
</evidence>
<evidence type="ECO:0000313" key="10">
    <source>
        <dbReference type="Proteomes" id="UP000192801"/>
    </source>
</evidence>
<proteinExistence type="inferred from homology"/>
<evidence type="ECO:0000313" key="9">
    <source>
        <dbReference type="EMBL" id="ORA70835.1"/>
    </source>
</evidence>
<keyword evidence="1 8" id="KW-0639">Primosome</keyword>
<keyword evidence="4 8" id="KW-0547">Nucleotide-binding</keyword>
<organism evidence="9 10">
    <name type="scientific">Mycolicibacterium insubricum</name>
    <dbReference type="NCBI Taxonomy" id="444597"/>
    <lineage>
        <taxon>Bacteria</taxon>
        <taxon>Bacillati</taxon>
        <taxon>Actinomycetota</taxon>
        <taxon>Actinomycetes</taxon>
        <taxon>Mycobacteriales</taxon>
        <taxon>Mycobacteriaceae</taxon>
        <taxon>Mycolicibacterium</taxon>
    </lineage>
</organism>
<accession>A0A1X0DEP0</accession>
<dbReference type="Gene3D" id="3.40.1440.60">
    <property type="entry name" value="PriA, 3(prime) DNA-binding domain"/>
    <property type="match status" value="1"/>
</dbReference>
<comment type="caution">
    <text evidence="8">As this protein does not have any detectable helicase domains, it probably does not have helicase activity.</text>
</comment>
<keyword evidence="5 8" id="KW-0862">Zinc</keyword>
<evidence type="ECO:0000256" key="3">
    <source>
        <dbReference type="ARBA" id="ARBA00022723"/>
    </source>
</evidence>
<protein>
    <recommendedName>
        <fullName evidence="8">Probable replication restart protein PriA</fullName>
    </recommendedName>
    <alternativeName>
        <fullName evidence="8">Putative ATP-dependent DNA helicase PriA</fullName>
    </alternativeName>
</protein>
<dbReference type="GO" id="GO:0006269">
    <property type="term" value="P:DNA replication, synthesis of primer"/>
    <property type="evidence" value="ECO:0007669"/>
    <property type="project" value="UniProtKB-KW"/>
</dbReference>
<dbReference type="RefSeq" id="WP_083030669.1">
    <property type="nucleotide sequence ID" value="NZ_AP022618.1"/>
</dbReference>
<reference evidence="9 10" key="1">
    <citation type="submission" date="2016-12" db="EMBL/GenBank/DDBJ databases">
        <title>The new phylogeny of genus Mycobacterium.</title>
        <authorList>
            <person name="Tortoli E."/>
            <person name="Trovato A."/>
            <person name="Cirillo D.M."/>
        </authorList>
    </citation>
    <scope>NUCLEOTIDE SEQUENCE [LARGE SCALE GENOMIC DNA]</scope>
    <source>
        <strain evidence="9 10">DSM 45130</strain>
    </source>
</reference>
<name>A0A1X0DEP0_9MYCO</name>
<dbReference type="Gene3D" id="3.40.50.300">
    <property type="entry name" value="P-loop containing nucleotide triphosphate hydrolases"/>
    <property type="match status" value="1"/>
</dbReference>
<keyword evidence="7 8" id="KW-0238">DNA-binding</keyword>
<feature type="binding site" evidence="8">
    <location>
        <position position="428"/>
    </location>
    <ligand>
        <name>Zn(2+)</name>
        <dbReference type="ChEBI" id="CHEBI:29105"/>
        <label>1</label>
    </ligand>
</feature>
<feature type="binding site" evidence="8">
    <location>
        <position position="425"/>
    </location>
    <ligand>
        <name>Zn(2+)</name>
        <dbReference type="ChEBI" id="CHEBI:29105"/>
        <label>1</label>
    </ligand>
</feature>
<keyword evidence="2 8" id="KW-0235">DNA replication</keyword>
<dbReference type="EMBL" id="MVHS01000018">
    <property type="protein sequence ID" value="ORA70835.1"/>
    <property type="molecule type" value="Genomic_DNA"/>
</dbReference>
<evidence type="ECO:0000256" key="8">
    <source>
        <dbReference type="HAMAP-Rule" id="MF_00983"/>
    </source>
</evidence>
<dbReference type="GO" id="GO:0006310">
    <property type="term" value="P:DNA recombination"/>
    <property type="evidence" value="ECO:0007669"/>
    <property type="project" value="InterPro"/>
</dbReference>
<evidence type="ECO:0000256" key="7">
    <source>
        <dbReference type="ARBA" id="ARBA00023125"/>
    </source>
</evidence>
<dbReference type="InterPro" id="IPR027417">
    <property type="entry name" value="P-loop_NTPase"/>
</dbReference>
<feature type="binding site" evidence="8">
    <location>
        <position position="413"/>
    </location>
    <ligand>
        <name>Zn(2+)</name>
        <dbReference type="ChEBI" id="CHEBI:29105"/>
        <label>2</label>
    </ligand>
</feature>
<feature type="binding site" evidence="8">
    <location>
        <position position="395"/>
    </location>
    <ligand>
        <name>Zn(2+)</name>
        <dbReference type="ChEBI" id="CHEBI:29105"/>
        <label>2</label>
    </ligand>
</feature>
<keyword evidence="10" id="KW-1185">Reference proteome</keyword>
<comment type="similarity">
    <text evidence="8">Belongs to the helicase family. PriA subfamily.</text>
</comment>
<feature type="binding site" evidence="8">
    <location>
        <position position="398"/>
    </location>
    <ligand>
        <name>Zn(2+)</name>
        <dbReference type="ChEBI" id="CHEBI:29105"/>
        <label>2</label>
    </ligand>
</feature>
<sequence>MTVIRQAAEHEPIARVLPMLTVPHLDRDFDYLVSAEQSDDAQPGVRVRIRFHGRLVDAFVLERRSDSDHDGQLGWLDRVISPEQVLTPDIRRLADAVAARYAGTRADVLRLAIPPRHAATEKKPSLAPAELFTPAPDPVYWSAYAGGEKFLAALGDGRAVRAAWQALPGEDWTARFAEAAAAALSGGRSVLAVVPDQRDVDALAAAAALTCDEDNVVTLSAGLGPSARYRRWLSVLRGCSRVVIGTRSAVFAPVVNLGLLMIWDDGEDTLAEPRAPYPHARDVAMLRAHQLRCAAVIGGYARTAEAQALVDSGWAHDLVAPRATVRARAPRIVALDDDGYLQERDPAARTARLPSVALRTARTALDAGHPVLVQVPRRGYVPALACAECRTVARCRHCTGPLALTSGSSGATCRWCGRADPVPRCNACGATRVRAVVVGARRTAEELGRAFHGATVITSSAETGVATLGPGPALVIATPGAEPRAPDGYGAALLLDGWALLGRADLRAAEDALRRWLAAAALVRPGTDGGTVTVVAEAAIPTVQSLIRWDPVGHARAELAARTEVGLPPAVHLAALDGPAPAVTALLADAGLLSADPGYPAEVLGPVPLPAGARRPAGIDGDAEIIRMLVRVPRDFGLALATALRRATGVASARRVHQPVRVQIDPLRIG</sequence>
<dbReference type="AlphaFoldDB" id="A0A1X0DEP0"/>
<keyword evidence="6 8" id="KW-0067">ATP-binding</keyword>
<comment type="cofactor">
    <cofactor evidence="8">
        <name>Zn(2+)</name>
        <dbReference type="ChEBI" id="CHEBI:29105"/>
    </cofactor>
    <text evidence="8">Binds 2 zinc ions per subunit.</text>
</comment>
<gene>
    <name evidence="8" type="primary">priA</name>
    <name evidence="9" type="ORF">BST26_10040</name>
</gene>
<dbReference type="GO" id="GO:0003677">
    <property type="term" value="F:DNA binding"/>
    <property type="evidence" value="ECO:0007669"/>
    <property type="project" value="UniProtKB-UniRule"/>
</dbReference>
<dbReference type="HAMAP" id="MF_00983">
    <property type="entry name" value="PriA"/>
    <property type="match status" value="1"/>
</dbReference>
<keyword evidence="3 8" id="KW-0479">Metal-binding</keyword>
<dbReference type="Pfam" id="PF17764">
    <property type="entry name" value="PriA_3primeBD"/>
    <property type="match status" value="1"/>
</dbReference>
<dbReference type="InterPro" id="IPR042115">
    <property type="entry name" value="PriA_3primeBD_sf"/>
</dbReference>
<dbReference type="OrthoDB" id="3177118at2"/>
<dbReference type="InterPro" id="IPR005259">
    <property type="entry name" value="PriA"/>
</dbReference>
<comment type="caution">
    <text evidence="9">The sequence shown here is derived from an EMBL/GenBank/DDBJ whole genome shotgun (WGS) entry which is preliminary data.</text>
</comment>
<dbReference type="PANTHER" id="PTHR30580">
    <property type="entry name" value="PRIMOSOMAL PROTEIN N"/>
    <property type="match status" value="1"/>
</dbReference>
<dbReference type="PANTHER" id="PTHR30580:SF0">
    <property type="entry name" value="PRIMOSOMAL PROTEIN N"/>
    <property type="match status" value="1"/>
</dbReference>
<dbReference type="STRING" id="444597.BST26_10040"/>
<dbReference type="GO" id="GO:0005524">
    <property type="term" value="F:ATP binding"/>
    <property type="evidence" value="ECO:0007669"/>
    <property type="project" value="UniProtKB-UniRule"/>
</dbReference>
<dbReference type="InterPro" id="IPR041222">
    <property type="entry name" value="PriA_3primeBD"/>
</dbReference>
<dbReference type="GO" id="GO:0008270">
    <property type="term" value="F:zinc ion binding"/>
    <property type="evidence" value="ECO:0007669"/>
    <property type="project" value="UniProtKB-UniRule"/>
</dbReference>
<dbReference type="Proteomes" id="UP000192801">
    <property type="component" value="Unassembled WGS sequence"/>
</dbReference>
<feature type="binding site" evidence="8">
    <location>
        <position position="386"/>
    </location>
    <ligand>
        <name>Zn(2+)</name>
        <dbReference type="ChEBI" id="CHEBI:29105"/>
        <label>1</label>
    </ligand>
</feature>
<feature type="binding site" evidence="8">
    <location>
        <position position="389"/>
    </location>
    <ligand>
        <name>Zn(2+)</name>
        <dbReference type="ChEBI" id="CHEBI:29105"/>
        <label>1</label>
    </ligand>
</feature>
<dbReference type="GO" id="GO:0006270">
    <property type="term" value="P:DNA replication initiation"/>
    <property type="evidence" value="ECO:0007669"/>
    <property type="project" value="TreeGrafter"/>
</dbReference>
<evidence type="ECO:0000256" key="2">
    <source>
        <dbReference type="ARBA" id="ARBA00022705"/>
    </source>
</evidence>
<feature type="binding site" evidence="8">
    <location>
        <position position="416"/>
    </location>
    <ligand>
        <name>Zn(2+)</name>
        <dbReference type="ChEBI" id="CHEBI:29105"/>
        <label>2</label>
    </ligand>
</feature>
<dbReference type="GO" id="GO:0006302">
    <property type="term" value="P:double-strand break repair"/>
    <property type="evidence" value="ECO:0007669"/>
    <property type="project" value="InterPro"/>
</dbReference>
<dbReference type="GO" id="GO:0043138">
    <property type="term" value="F:3'-5' DNA helicase activity"/>
    <property type="evidence" value="ECO:0007669"/>
    <property type="project" value="TreeGrafter"/>
</dbReference>
<evidence type="ECO:0000256" key="5">
    <source>
        <dbReference type="ARBA" id="ARBA00022833"/>
    </source>
</evidence>
<comment type="function">
    <text evidence="8">Initiates the restart of stalled replication forks, which reloads the replicative helicase on sites other than the origin of replication. Recognizes and binds to abandoned replication forks and remodels them to uncover a helicase loading site. Promotes assembly of the primosome at these replication forks.</text>
</comment>
<evidence type="ECO:0000256" key="1">
    <source>
        <dbReference type="ARBA" id="ARBA00022515"/>
    </source>
</evidence>
<comment type="subunit">
    <text evidence="8">Component of the replication restart primosome.</text>
</comment>